<dbReference type="Pfam" id="PF12146">
    <property type="entry name" value="Hydrolase_4"/>
    <property type="match status" value="1"/>
</dbReference>
<dbReference type="InterPro" id="IPR051044">
    <property type="entry name" value="MAG_DAG_Lipase"/>
</dbReference>
<evidence type="ECO:0000313" key="3">
    <source>
        <dbReference type="Proteomes" id="UP000487268"/>
    </source>
</evidence>
<gene>
    <name evidence="2" type="ORF">ACRB68_07280</name>
</gene>
<proteinExistence type="predicted"/>
<dbReference type="InterPro" id="IPR022742">
    <property type="entry name" value="Hydrolase_4"/>
</dbReference>
<sequence>MPFFDGAAGRVYYRSWTAAQPRAGLVFLHGFGEHSGLYHRLAAALNHRDISVWALDEVGHGLSEGRRGHVPSLDPLVTNARALTEIAAADGLPLLLAGHSLGGTAAALAAVRDPGPYAGLVLSGTPLGHLDWLDELPEDGGVDLDPAALSADPAYLDALENDPLAFTEAEAVFPGDALGAAWKEIGPRFAELTLPILFVHGSADVIAPIEGNETWAVRLDNAELARFEGARHDVLNETVHREVAAAIADFTLKAAAA</sequence>
<dbReference type="PANTHER" id="PTHR11614">
    <property type="entry name" value="PHOSPHOLIPASE-RELATED"/>
    <property type="match status" value="1"/>
</dbReference>
<keyword evidence="2" id="KW-0378">Hydrolase</keyword>
<evidence type="ECO:0000259" key="1">
    <source>
        <dbReference type="Pfam" id="PF12146"/>
    </source>
</evidence>
<evidence type="ECO:0000313" key="2">
    <source>
        <dbReference type="EMBL" id="MQY02695.1"/>
    </source>
</evidence>
<dbReference type="OrthoDB" id="9806902at2"/>
<dbReference type="AlphaFoldDB" id="A0A7K0BND8"/>
<dbReference type="EC" id="3.1.1.23" evidence="2"/>
<dbReference type="InterPro" id="IPR029058">
    <property type="entry name" value="AB_hydrolase_fold"/>
</dbReference>
<dbReference type="GO" id="GO:0047372">
    <property type="term" value="F:monoacylglycerol lipase activity"/>
    <property type="evidence" value="ECO:0007669"/>
    <property type="project" value="UniProtKB-EC"/>
</dbReference>
<feature type="domain" description="Serine aminopeptidase S33" evidence="1">
    <location>
        <begin position="20"/>
        <end position="238"/>
    </location>
</feature>
<dbReference type="EMBL" id="WEGH01000001">
    <property type="protein sequence ID" value="MQY02695.1"/>
    <property type="molecule type" value="Genomic_DNA"/>
</dbReference>
<keyword evidence="3" id="KW-1185">Reference proteome</keyword>
<name>A0A7K0BND8_9ACTN</name>
<dbReference type="Proteomes" id="UP000487268">
    <property type="component" value="Unassembled WGS sequence"/>
</dbReference>
<dbReference type="SUPFAM" id="SSF53474">
    <property type="entry name" value="alpha/beta-Hydrolases"/>
    <property type="match status" value="1"/>
</dbReference>
<dbReference type="RefSeq" id="WP_153530815.1">
    <property type="nucleotide sequence ID" value="NZ_WEGH01000001.1"/>
</dbReference>
<organism evidence="2 3">
    <name type="scientific">Actinomadura macrotermitis</name>
    <dbReference type="NCBI Taxonomy" id="2585200"/>
    <lineage>
        <taxon>Bacteria</taxon>
        <taxon>Bacillati</taxon>
        <taxon>Actinomycetota</taxon>
        <taxon>Actinomycetes</taxon>
        <taxon>Streptosporangiales</taxon>
        <taxon>Thermomonosporaceae</taxon>
        <taxon>Actinomadura</taxon>
    </lineage>
</organism>
<accession>A0A7K0BND8</accession>
<comment type="caution">
    <text evidence="2">The sequence shown here is derived from an EMBL/GenBank/DDBJ whole genome shotgun (WGS) entry which is preliminary data.</text>
</comment>
<dbReference type="Gene3D" id="3.40.50.1820">
    <property type="entry name" value="alpha/beta hydrolase"/>
    <property type="match status" value="1"/>
</dbReference>
<protein>
    <submittedName>
        <fullName evidence="2">Monoacylglycerol lipase</fullName>
        <ecNumber evidence="2">3.1.1.23</ecNumber>
    </submittedName>
</protein>
<reference evidence="2 3" key="1">
    <citation type="submission" date="2019-10" db="EMBL/GenBank/DDBJ databases">
        <title>Actinomadura rubteroloni sp. nov. and Actinomadura macrotermitis sp. nov., isolated from the gut of fungus growing-termite Macrotermes natalensis.</title>
        <authorList>
            <person name="Benndorf R."/>
            <person name="Martin K."/>
            <person name="Kuefner M."/>
            <person name="De Beer W."/>
            <person name="Kaster A.-K."/>
            <person name="Vollmers J."/>
            <person name="Poulsen M."/>
            <person name="Beemelmanns C."/>
        </authorList>
    </citation>
    <scope>NUCLEOTIDE SEQUENCE [LARGE SCALE GENOMIC DNA]</scope>
    <source>
        <strain evidence="2 3">RB68</strain>
    </source>
</reference>